<feature type="region of interest" description="Disordered" evidence="1">
    <location>
        <begin position="18"/>
        <end position="42"/>
    </location>
</feature>
<gene>
    <name evidence="3" type="ORF">DPMN_149073</name>
</gene>
<organism evidence="3 4">
    <name type="scientific">Dreissena polymorpha</name>
    <name type="common">Zebra mussel</name>
    <name type="synonym">Mytilus polymorpha</name>
    <dbReference type="NCBI Taxonomy" id="45954"/>
    <lineage>
        <taxon>Eukaryota</taxon>
        <taxon>Metazoa</taxon>
        <taxon>Spiralia</taxon>
        <taxon>Lophotrochozoa</taxon>
        <taxon>Mollusca</taxon>
        <taxon>Bivalvia</taxon>
        <taxon>Autobranchia</taxon>
        <taxon>Heteroconchia</taxon>
        <taxon>Euheterodonta</taxon>
        <taxon>Imparidentia</taxon>
        <taxon>Neoheterodontei</taxon>
        <taxon>Myida</taxon>
        <taxon>Dreissenoidea</taxon>
        <taxon>Dreissenidae</taxon>
        <taxon>Dreissena</taxon>
    </lineage>
</organism>
<evidence type="ECO:0000313" key="3">
    <source>
        <dbReference type="EMBL" id="KAH3795518.1"/>
    </source>
</evidence>
<reference evidence="3" key="1">
    <citation type="journal article" date="2019" name="bioRxiv">
        <title>The Genome of the Zebra Mussel, Dreissena polymorpha: A Resource for Invasive Species Research.</title>
        <authorList>
            <person name="McCartney M.A."/>
            <person name="Auch B."/>
            <person name="Kono T."/>
            <person name="Mallez S."/>
            <person name="Zhang Y."/>
            <person name="Obille A."/>
            <person name="Becker A."/>
            <person name="Abrahante J.E."/>
            <person name="Garbe J."/>
            <person name="Badalamenti J.P."/>
            <person name="Herman A."/>
            <person name="Mangelson H."/>
            <person name="Liachko I."/>
            <person name="Sullivan S."/>
            <person name="Sone E.D."/>
            <person name="Koren S."/>
            <person name="Silverstein K.A.T."/>
            <person name="Beckman K.B."/>
            <person name="Gohl D.M."/>
        </authorList>
    </citation>
    <scope>NUCLEOTIDE SEQUENCE</scope>
    <source>
        <strain evidence="3">Duluth1</strain>
        <tissue evidence="3">Whole animal</tissue>
    </source>
</reference>
<feature type="domain" description="P2X purinoreceptor 7 intracellular" evidence="2">
    <location>
        <begin position="41"/>
        <end position="159"/>
    </location>
</feature>
<evidence type="ECO:0000313" key="4">
    <source>
        <dbReference type="Proteomes" id="UP000828390"/>
    </source>
</evidence>
<comment type="caution">
    <text evidence="3">The sequence shown here is derived from an EMBL/GenBank/DDBJ whole genome shotgun (WGS) entry which is preliminary data.</text>
</comment>
<proteinExistence type="predicted"/>
<sequence>MEDDSDYDEFSVQPYMFEPEFSDSQSDFSDSDSDSEENFADAQDDHRVGNTDWCACSCCTPYRVQIECKCCTEYPELMERMDEAGVKCITEHTGFKANCLHQDVIDVSFYEFLDVNGPIGDEEPIHEVYRYIAYRRLARWIWHRLSKKDRRPLPSCTVAARDFRPTHTLDFASPGMETNVLQLVAHMDNHL</sequence>
<dbReference type="PANTHER" id="PTHR36981:SF1">
    <property type="entry name" value="P2X PURINORECEPTOR 7 INTRACELLULAR DOMAIN-CONTAINING PROTEIN"/>
    <property type="match status" value="1"/>
</dbReference>
<name>A0A9D4FB29_DREPO</name>
<accession>A0A9D4FB29</accession>
<evidence type="ECO:0000256" key="1">
    <source>
        <dbReference type="SAM" id="MobiDB-lite"/>
    </source>
</evidence>
<evidence type="ECO:0000259" key="2">
    <source>
        <dbReference type="Pfam" id="PF20478"/>
    </source>
</evidence>
<protein>
    <recommendedName>
        <fullName evidence="2">P2X purinoreceptor 7 intracellular domain-containing protein</fullName>
    </recommendedName>
</protein>
<dbReference type="PANTHER" id="PTHR36981">
    <property type="entry name" value="ZGC:195170"/>
    <property type="match status" value="1"/>
</dbReference>
<dbReference type="Pfam" id="PF20478">
    <property type="entry name" value="P2RX7_C"/>
    <property type="match status" value="1"/>
</dbReference>
<dbReference type="AlphaFoldDB" id="A0A9D4FB29"/>
<feature type="compositionally biased region" description="Low complexity" evidence="1">
    <location>
        <begin position="18"/>
        <end position="28"/>
    </location>
</feature>
<keyword evidence="4" id="KW-1185">Reference proteome</keyword>
<reference evidence="3" key="2">
    <citation type="submission" date="2020-11" db="EMBL/GenBank/DDBJ databases">
        <authorList>
            <person name="McCartney M.A."/>
            <person name="Auch B."/>
            <person name="Kono T."/>
            <person name="Mallez S."/>
            <person name="Becker A."/>
            <person name="Gohl D.M."/>
            <person name="Silverstein K.A.T."/>
            <person name="Koren S."/>
            <person name="Bechman K.B."/>
            <person name="Herman A."/>
            <person name="Abrahante J.E."/>
            <person name="Garbe J."/>
        </authorList>
    </citation>
    <scope>NUCLEOTIDE SEQUENCE</scope>
    <source>
        <strain evidence="3">Duluth1</strain>
        <tissue evidence="3">Whole animal</tissue>
    </source>
</reference>
<dbReference type="Proteomes" id="UP000828390">
    <property type="component" value="Unassembled WGS sequence"/>
</dbReference>
<feature type="compositionally biased region" description="Acidic residues" evidence="1">
    <location>
        <begin position="29"/>
        <end position="39"/>
    </location>
</feature>
<dbReference type="InterPro" id="IPR046815">
    <property type="entry name" value="P2RX7_C"/>
</dbReference>
<dbReference type="EMBL" id="JAIWYP010000007">
    <property type="protein sequence ID" value="KAH3795518.1"/>
    <property type="molecule type" value="Genomic_DNA"/>
</dbReference>